<dbReference type="InterPro" id="IPR020845">
    <property type="entry name" value="AMP-binding_CS"/>
</dbReference>
<name>A0A4V3HFY9_9BACT</name>
<dbReference type="Gene3D" id="3.30.300.30">
    <property type="match status" value="1"/>
</dbReference>
<feature type="domain" description="AMP-binding enzyme C-terminal" evidence="4">
    <location>
        <begin position="406"/>
        <end position="481"/>
    </location>
</feature>
<dbReference type="Gene3D" id="3.40.50.12780">
    <property type="entry name" value="N-terminal domain of ligase-like"/>
    <property type="match status" value="1"/>
</dbReference>
<dbReference type="InterPro" id="IPR042099">
    <property type="entry name" value="ANL_N_sf"/>
</dbReference>
<dbReference type="PANTHER" id="PTHR43201:SF5">
    <property type="entry name" value="MEDIUM-CHAIN ACYL-COA LIGASE ACSF2, MITOCHONDRIAL"/>
    <property type="match status" value="1"/>
</dbReference>
<protein>
    <submittedName>
        <fullName evidence="5">Long-chain acyl-CoA synthetase</fullName>
    </submittedName>
</protein>
<feature type="domain" description="AMP-dependent synthetase/ligase" evidence="3">
    <location>
        <begin position="15"/>
        <end position="357"/>
    </location>
</feature>
<evidence type="ECO:0000259" key="3">
    <source>
        <dbReference type="Pfam" id="PF00501"/>
    </source>
</evidence>
<dbReference type="InterPro" id="IPR025110">
    <property type="entry name" value="AMP-bd_C"/>
</dbReference>
<dbReference type="PANTHER" id="PTHR43201">
    <property type="entry name" value="ACYL-COA SYNTHETASE"/>
    <property type="match status" value="1"/>
</dbReference>
<accession>A0A4V3HFY9</accession>
<comment type="similarity">
    <text evidence="1">Belongs to the ATP-dependent AMP-binding enzyme family.</text>
</comment>
<comment type="caution">
    <text evidence="5">The sequence shown here is derived from an EMBL/GenBank/DDBJ whole genome shotgun (WGS) entry which is preliminary data.</text>
</comment>
<keyword evidence="2" id="KW-0436">Ligase</keyword>
<dbReference type="AlphaFoldDB" id="A0A4V3HFY9"/>
<dbReference type="GO" id="GO:0031956">
    <property type="term" value="F:medium-chain fatty acid-CoA ligase activity"/>
    <property type="evidence" value="ECO:0007669"/>
    <property type="project" value="TreeGrafter"/>
</dbReference>
<dbReference type="RefSeq" id="WP_133958157.1">
    <property type="nucleotide sequence ID" value="NZ_SORI01000015.1"/>
</dbReference>
<organism evidence="5 6">
    <name type="scientific">Aminivibrio pyruvatiphilus</name>
    <dbReference type="NCBI Taxonomy" id="1005740"/>
    <lineage>
        <taxon>Bacteria</taxon>
        <taxon>Thermotogati</taxon>
        <taxon>Synergistota</taxon>
        <taxon>Synergistia</taxon>
        <taxon>Synergistales</taxon>
        <taxon>Aminobacteriaceae</taxon>
        <taxon>Aminivibrio</taxon>
    </lineage>
</organism>
<evidence type="ECO:0000259" key="4">
    <source>
        <dbReference type="Pfam" id="PF13193"/>
    </source>
</evidence>
<dbReference type="Proteomes" id="UP000295066">
    <property type="component" value="Unassembled WGS sequence"/>
</dbReference>
<dbReference type="PROSITE" id="PS00455">
    <property type="entry name" value="AMP_BINDING"/>
    <property type="match status" value="1"/>
</dbReference>
<evidence type="ECO:0000256" key="1">
    <source>
        <dbReference type="ARBA" id="ARBA00006432"/>
    </source>
</evidence>
<dbReference type="GO" id="GO:0006631">
    <property type="term" value="P:fatty acid metabolic process"/>
    <property type="evidence" value="ECO:0007669"/>
    <property type="project" value="TreeGrafter"/>
</dbReference>
<sequence>MERLEKIILDNLRLEPEKSCLWWEGKWWTNGDLLRLVEQSVKVLEEGKFRAGYRLAVLLPNSPLVLALSLAAWRLGGAISPLNAKSGLPSLMGTLQLVEPCAVVVAPGLDELKTALEEQDVPVVVAESLSDALPPLTVKETSLEDDSLAVIFATSGTTGMPKAVPLTHGNLLDNSMRMYEALELLEEGDTLLNVLPNFHSFGYTVGGLMPLVKKLRQTLLASFLPPVESMKAIHASGTNVILAVPAMLHFMIVAVSKGAPKPAGLKMAVTGGDRLNVQLDGKAEEVLGAAVIEGYGLTECSPVVAVNRNYKDRRLGTVGPIVRGYEWKLLNDKNEDVTSSGEGVLWVKGPSVTSGYFRDPVMTADRFTDGWFNTGDYVRMEDGYVRILDRVTDIIIVGGFNVYPQEVEAILHTHPAVSQAVVVGIPHPVNGEVPKAFIRLHEGAHATPREIIDFCKKHLAHFKVPRSVEFMEAFPLSSTGKVLRRLLRQK</sequence>
<dbReference type="InterPro" id="IPR000873">
    <property type="entry name" value="AMP-dep_synth/lig_dom"/>
</dbReference>
<gene>
    <name evidence="5" type="ORF">C8D99_11530</name>
</gene>
<dbReference type="SUPFAM" id="SSF56801">
    <property type="entry name" value="Acetyl-CoA synthetase-like"/>
    <property type="match status" value="1"/>
</dbReference>
<evidence type="ECO:0000313" key="5">
    <source>
        <dbReference type="EMBL" id="TDY58012.1"/>
    </source>
</evidence>
<dbReference type="Pfam" id="PF00501">
    <property type="entry name" value="AMP-binding"/>
    <property type="match status" value="1"/>
</dbReference>
<dbReference type="EMBL" id="SORI01000015">
    <property type="protein sequence ID" value="TDY58012.1"/>
    <property type="molecule type" value="Genomic_DNA"/>
</dbReference>
<dbReference type="FunFam" id="3.30.300.30:FF:000008">
    <property type="entry name" value="2,3-dihydroxybenzoate-AMP ligase"/>
    <property type="match status" value="1"/>
</dbReference>
<dbReference type="Pfam" id="PF13193">
    <property type="entry name" value="AMP-binding_C"/>
    <property type="match status" value="1"/>
</dbReference>
<proteinExistence type="inferred from homology"/>
<keyword evidence="6" id="KW-1185">Reference proteome</keyword>
<evidence type="ECO:0000313" key="6">
    <source>
        <dbReference type="Proteomes" id="UP000295066"/>
    </source>
</evidence>
<evidence type="ECO:0000256" key="2">
    <source>
        <dbReference type="ARBA" id="ARBA00022598"/>
    </source>
</evidence>
<dbReference type="OrthoDB" id="9778383at2"/>
<dbReference type="InterPro" id="IPR045851">
    <property type="entry name" value="AMP-bd_C_sf"/>
</dbReference>
<reference evidence="5 6" key="1">
    <citation type="submission" date="2019-03" db="EMBL/GenBank/DDBJ databases">
        <title>Genomic Encyclopedia of Type Strains, Phase IV (KMG-IV): sequencing the most valuable type-strain genomes for metagenomic binning, comparative biology and taxonomic classification.</title>
        <authorList>
            <person name="Goeker M."/>
        </authorList>
    </citation>
    <scope>NUCLEOTIDE SEQUENCE [LARGE SCALE GENOMIC DNA]</scope>
    <source>
        <strain evidence="5 6">DSM 25964</strain>
    </source>
</reference>